<keyword evidence="9" id="KW-0289">Folate biosynthesis</keyword>
<comment type="caution">
    <text evidence="14">The sequence shown here is derived from an EMBL/GenBank/DDBJ whole genome shotgun (WGS) entry which is preliminary data.</text>
</comment>
<evidence type="ECO:0000256" key="7">
    <source>
        <dbReference type="ARBA" id="ARBA00022777"/>
    </source>
</evidence>
<feature type="domain" description="7,8-dihydro-6-hydroxymethylpterin-pyrophosphokinase" evidence="13">
    <location>
        <begin position="8"/>
        <end position="135"/>
    </location>
</feature>
<dbReference type="PANTHER" id="PTHR43071:SF1">
    <property type="entry name" value="2-AMINO-4-HYDROXY-6-HYDROXYMETHYLDIHYDROPTERIDINE PYROPHOSPHOKINASE"/>
    <property type="match status" value="1"/>
</dbReference>
<dbReference type="GO" id="GO:0046656">
    <property type="term" value="P:folic acid biosynthetic process"/>
    <property type="evidence" value="ECO:0007669"/>
    <property type="project" value="UniProtKB-KW"/>
</dbReference>
<evidence type="ECO:0000256" key="4">
    <source>
        <dbReference type="ARBA" id="ARBA00016218"/>
    </source>
</evidence>
<keyword evidence="15" id="KW-1185">Reference proteome</keyword>
<evidence type="ECO:0000256" key="2">
    <source>
        <dbReference type="ARBA" id="ARBA00005810"/>
    </source>
</evidence>
<proteinExistence type="inferred from homology"/>
<dbReference type="Gene3D" id="3.30.70.560">
    <property type="entry name" value="7,8-Dihydro-6-hydroxymethylpterin-pyrophosphokinase HPPK"/>
    <property type="match status" value="1"/>
</dbReference>
<comment type="pathway">
    <text evidence="1">Cofactor biosynthesis; tetrahydrofolate biosynthesis; 2-amino-4-hydroxy-6-hydroxymethyl-7,8-dihydropteridine diphosphate from 7,8-dihydroneopterin triphosphate: step 4/4.</text>
</comment>
<dbReference type="GO" id="GO:0046654">
    <property type="term" value="P:tetrahydrofolate biosynthetic process"/>
    <property type="evidence" value="ECO:0007669"/>
    <property type="project" value="UniProtKB-UniPathway"/>
</dbReference>
<dbReference type="InterPro" id="IPR000550">
    <property type="entry name" value="Hppk"/>
</dbReference>
<dbReference type="InterPro" id="IPR035907">
    <property type="entry name" value="Hppk_sf"/>
</dbReference>
<dbReference type="SUPFAM" id="SSF55083">
    <property type="entry name" value="6-hydroxymethyl-7,8-dihydropterin pyrophosphokinase, HPPK"/>
    <property type="match status" value="1"/>
</dbReference>
<dbReference type="AlphaFoldDB" id="A0A0L8AKA0"/>
<dbReference type="OrthoDB" id="9808041at2"/>
<sequence length="166" mass="19087">MPAMGDIYLLLGTNLGDRENNLQIAKEQLTAHQLTIKKESSIYETAAWGIEDQPSFLNQVVIVDSDKNPERILIIINIIEGLMGRVRNEKWAQRLIDIDILYYRDMVVDKPRLKIPHPEIQNRRFTLAPLVELAPNFKHPISGKTQLEMLKDCPDNLRAEVFQAEV</sequence>
<keyword evidence="5" id="KW-0808">Transferase</keyword>
<evidence type="ECO:0000256" key="8">
    <source>
        <dbReference type="ARBA" id="ARBA00022840"/>
    </source>
</evidence>
<gene>
    <name evidence="14" type="ORF">OB69_11030</name>
</gene>
<dbReference type="NCBIfam" id="TIGR01498">
    <property type="entry name" value="folK"/>
    <property type="match status" value="1"/>
</dbReference>
<comment type="function">
    <text evidence="10">Catalyzes the transfer of pyrophosphate from adenosine triphosphate (ATP) to 6-hydroxymethyl-7,8-dihydropterin, an enzymatic step in folate biosynthesis pathway.</text>
</comment>
<dbReference type="GO" id="GO:0003848">
    <property type="term" value="F:2-amino-4-hydroxy-6-hydroxymethyldihydropteridine diphosphokinase activity"/>
    <property type="evidence" value="ECO:0007669"/>
    <property type="project" value="UniProtKB-EC"/>
</dbReference>
<keyword evidence="6" id="KW-0547">Nucleotide-binding</keyword>
<comment type="similarity">
    <text evidence="2">Belongs to the HPPK family.</text>
</comment>
<dbReference type="EC" id="2.7.6.3" evidence="3"/>
<name>A0A0L8AKA0_9BACT</name>
<dbReference type="GO" id="GO:0016301">
    <property type="term" value="F:kinase activity"/>
    <property type="evidence" value="ECO:0007669"/>
    <property type="project" value="UniProtKB-KW"/>
</dbReference>
<evidence type="ECO:0000256" key="6">
    <source>
        <dbReference type="ARBA" id="ARBA00022741"/>
    </source>
</evidence>
<evidence type="ECO:0000256" key="10">
    <source>
        <dbReference type="ARBA" id="ARBA00029409"/>
    </source>
</evidence>
<evidence type="ECO:0000256" key="1">
    <source>
        <dbReference type="ARBA" id="ARBA00005051"/>
    </source>
</evidence>
<dbReference type="GO" id="GO:0005524">
    <property type="term" value="F:ATP binding"/>
    <property type="evidence" value="ECO:0007669"/>
    <property type="project" value="UniProtKB-KW"/>
</dbReference>
<evidence type="ECO:0000313" key="14">
    <source>
        <dbReference type="EMBL" id="KOF02819.1"/>
    </source>
</evidence>
<evidence type="ECO:0000256" key="9">
    <source>
        <dbReference type="ARBA" id="ARBA00022909"/>
    </source>
</evidence>
<reference evidence="15" key="1">
    <citation type="submission" date="2014-11" db="EMBL/GenBank/DDBJ databases">
        <title>Genome sequencing of Roseivirga sp. D-25.</title>
        <authorList>
            <person name="Selvaratnam C."/>
            <person name="Thevarajoo S."/>
            <person name="Goh K.M."/>
            <person name="Eee R."/>
            <person name="Chan K.-G."/>
            <person name="Chong C.S."/>
        </authorList>
    </citation>
    <scope>NUCLEOTIDE SEQUENCE [LARGE SCALE GENOMIC DNA]</scope>
    <source>
        <strain evidence="15">D-25</strain>
    </source>
</reference>
<dbReference type="PATRIC" id="fig|1566026.4.peg.492"/>
<evidence type="ECO:0000256" key="3">
    <source>
        <dbReference type="ARBA" id="ARBA00013253"/>
    </source>
</evidence>
<evidence type="ECO:0000313" key="15">
    <source>
        <dbReference type="Proteomes" id="UP000036908"/>
    </source>
</evidence>
<dbReference type="PANTHER" id="PTHR43071">
    <property type="entry name" value="2-AMINO-4-HYDROXY-6-HYDROXYMETHYLDIHYDROPTERIDINE PYROPHOSPHOKINASE"/>
    <property type="match status" value="1"/>
</dbReference>
<protein>
    <recommendedName>
        <fullName evidence="4">2-amino-4-hydroxy-6-hydroxymethyldihydropteridine pyrophosphokinase</fullName>
        <ecNumber evidence="3">2.7.6.3</ecNumber>
    </recommendedName>
    <alternativeName>
        <fullName evidence="11">6-hydroxymethyl-7,8-dihydropterin pyrophosphokinase</fullName>
    </alternativeName>
    <alternativeName>
        <fullName evidence="12">7,8-dihydro-6-hydroxymethylpterin-pyrophosphokinase</fullName>
    </alternativeName>
</protein>
<dbReference type="CDD" id="cd00483">
    <property type="entry name" value="HPPK"/>
    <property type="match status" value="1"/>
</dbReference>
<dbReference type="Proteomes" id="UP000036908">
    <property type="component" value="Unassembled WGS sequence"/>
</dbReference>
<keyword evidence="8" id="KW-0067">ATP-binding</keyword>
<evidence type="ECO:0000259" key="13">
    <source>
        <dbReference type="Pfam" id="PF01288"/>
    </source>
</evidence>
<dbReference type="Pfam" id="PF01288">
    <property type="entry name" value="HPPK"/>
    <property type="match status" value="1"/>
</dbReference>
<evidence type="ECO:0000256" key="12">
    <source>
        <dbReference type="ARBA" id="ARBA00033413"/>
    </source>
</evidence>
<evidence type="ECO:0000256" key="11">
    <source>
        <dbReference type="ARBA" id="ARBA00029766"/>
    </source>
</evidence>
<dbReference type="EMBL" id="JSVA01000010">
    <property type="protein sequence ID" value="KOF02819.1"/>
    <property type="molecule type" value="Genomic_DNA"/>
</dbReference>
<organism evidence="14 15">
    <name type="scientific">Roseivirga seohaensis subsp. aquiponti</name>
    <dbReference type="NCBI Taxonomy" id="1566026"/>
    <lineage>
        <taxon>Bacteria</taxon>
        <taxon>Pseudomonadati</taxon>
        <taxon>Bacteroidota</taxon>
        <taxon>Cytophagia</taxon>
        <taxon>Cytophagales</taxon>
        <taxon>Roseivirgaceae</taxon>
        <taxon>Roseivirga</taxon>
    </lineage>
</organism>
<dbReference type="UniPathway" id="UPA00077">
    <property type="reaction ID" value="UER00155"/>
</dbReference>
<evidence type="ECO:0000256" key="5">
    <source>
        <dbReference type="ARBA" id="ARBA00022679"/>
    </source>
</evidence>
<accession>A0A0L8AKA0</accession>
<keyword evidence="7 14" id="KW-0418">Kinase</keyword>